<keyword evidence="4" id="KW-0646">Protease inhibitor</keyword>
<dbReference type="GO" id="GO:0004867">
    <property type="term" value="F:serine-type endopeptidase inhibitor activity"/>
    <property type="evidence" value="ECO:0007669"/>
    <property type="project" value="UniProtKB-KW"/>
</dbReference>
<dbReference type="InterPro" id="IPR042178">
    <property type="entry name" value="Serpin_sf_1"/>
</dbReference>
<dbReference type="Proteomes" id="UP001152803">
    <property type="component" value="Unassembled WGS sequence"/>
</dbReference>
<dbReference type="Gene3D" id="2.30.39.10">
    <property type="entry name" value="Alpha-1-antitrypsin, domain 1"/>
    <property type="match status" value="2"/>
</dbReference>
<dbReference type="FunFam" id="3.30.497.10:FF:000001">
    <property type="entry name" value="Serine protease inhibitor"/>
    <property type="match status" value="1"/>
</dbReference>
<comment type="subcellular location">
    <subcellularLocation>
        <location evidence="1">Cytoplasm</location>
    </subcellularLocation>
</comment>
<evidence type="ECO:0000256" key="3">
    <source>
        <dbReference type="ARBA" id="ARBA00022490"/>
    </source>
</evidence>
<evidence type="ECO:0000256" key="4">
    <source>
        <dbReference type="ARBA" id="ARBA00022690"/>
    </source>
</evidence>
<proteinExistence type="inferred from homology"/>
<dbReference type="GO" id="GO:0005737">
    <property type="term" value="C:cytoplasm"/>
    <property type="evidence" value="ECO:0007669"/>
    <property type="project" value="UniProtKB-SubCell"/>
</dbReference>
<evidence type="ECO:0000313" key="7">
    <source>
        <dbReference type="EMBL" id="KAJ8279904.1"/>
    </source>
</evidence>
<dbReference type="InterPro" id="IPR000215">
    <property type="entry name" value="Serpin_fam"/>
</dbReference>
<dbReference type="EMBL" id="JAFJMO010000004">
    <property type="protein sequence ID" value="KAJ8279904.1"/>
    <property type="molecule type" value="Genomic_DNA"/>
</dbReference>
<evidence type="ECO:0000256" key="1">
    <source>
        <dbReference type="ARBA" id="ARBA00004496"/>
    </source>
</evidence>
<comment type="similarity">
    <text evidence="2">Belongs to the serpin family. Ov-serpin subfamily.</text>
</comment>
<gene>
    <name evidence="7" type="ORF">COCON_G00069700</name>
</gene>
<name>A0A9Q1I3L2_CONCO</name>
<dbReference type="InterPro" id="IPR042185">
    <property type="entry name" value="Serpin_sf_2"/>
</dbReference>
<dbReference type="Pfam" id="PF00079">
    <property type="entry name" value="Serpin"/>
    <property type="match status" value="1"/>
</dbReference>
<evidence type="ECO:0000256" key="2">
    <source>
        <dbReference type="ARBA" id="ARBA00006426"/>
    </source>
</evidence>
<dbReference type="Gene3D" id="3.30.497.10">
    <property type="entry name" value="Antithrombin, subunit I, domain 2"/>
    <property type="match status" value="1"/>
</dbReference>
<organism evidence="7 8">
    <name type="scientific">Conger conger</name>
    <name type="common">Conger eel</name>
    <name type="synonym">Muraena conger</name>
    <dbReference type="NCBI Taxonomy" id="82655"/>
    <lineage>
        <taxon>Eukaryota</taxon>
        <taxon>Metazoa</taxon>
        <taxon>Chordata</taxon>
        <taxon>Craniata</taxon>
        <taxon>Vertebrata</taxon>
        <taxon>Euteleostomi</taxon>
        <taxon>Actinopterygii</taxon>
        <taxon>Neopterygii</taxon>
        <taxon>Teleostei</taxon>
        <taxon>Anguilliformes</taxon>
        <taxon>Congridae</taxon>
        <taxon>Conger</taxon>
    </lineage>
</organism>
<dbReference type="FunFam" id="2.30.39.10:FF:000001">
    <property type="entry name" value="Serpin family B member 2"/>
    <property type="match status" value="1"/>
</dbReference>
<protein>
    <recommendedName>
        <fullName evidence="6">Serpin domain-containing protein</fullName>
    </recommendedName>
</protein>
<evidence type="ECO:0000313" key="8">
    <source>
        <dbReference type="Proteomes" id="UP001152803"/>
    </source>
</evidence>
<dbReference type="AlphaFoldDB" id="A0A9Q1I3L2"/>
<dbReference type="OrthoDB" id="671595at2759"/>
<dbReference type="SUPFAM" id="SSF56574">
    <property type="entry name" value="Serpins"/>
    <property type="match status" value="1"/>
</dbReference>
<dbReference type="PANTHER" id="PTHR11461:SF180">
    <property type="entry name" value="LEUKOCYTE ELASTASE INHIBITOR"/>
    <property type="match status" value="1"/>
</dbReference>
<dbReference type="PANTHER" id="PTHR11461">
    <property type="entry name" value="SERINE PROTEASE INHIBITOR, SERPIN"/>
    <property type="match status" value="1"/>
</dbReference>
<keyword evidence="3" id="KW-0963">Cytoplasm</keyword>
<dbReference type="GO" id="GO:0005615">
    <property type="term" value="C:extracellular space"/>
    <property type="evidence" value="ECO:0007669"/>
    <property type="project" value="InterPro"/>
</dbReference>
<dbReference type="InterPro" id="IPR023796">
    <property type="entry name" value="Serpin_dom"/>
</dbReference>
<evidence type="ECO:0000259" key="6">
    <source>
        <dbReference type="SMART" id="SM00093"/>
    </source>
</evidence>
<keyword evidence="5" id="KW-0722">Serine protease inhibitor</keyword>
<dbReference type="InterPro" id="IPR023795">
    <property type="entry name" value="Serpin_CS"/>
</dbReference>
<reference evidence="7" key="1">
    <citation type="journal article" date="2023" name="Science">
        <title>Genome structures resolve the early diversification of teleost fishes.</title>
        <authorList>
            <person name="Parey E."/>
            <person name="Louis A."/>
            <person name="Montfort J."/>
            <person name="Bouchez O."/>
            <person name="Roques C."/>
            <person name="Iampietro C."/>
            <person name="Lluch J."/>
            <person name="Castinel A."/>
            <person name="Donnadieu C."/>
            <person name="Desvignes T."/>
            <person name="Floi Bucao C."/>
            <person name="Jouanno E."/>
            <person name="Wen M."/>
            <person name="Mejri S."/>
            <person name="Dirks R."/>
            <person name="Jansen H."/>
            <person name="Henkel C."/>
            <person name="Chen W.J."/>
            <person name="Zahm M."/>
            <person name="Cabau C."/>
            <person name="Klopp C."/>
            <person name="Thompson A.W."/>
            <person name="Robinson-Rechavi M."/>
            <person name="Braasch I."/>
            <person name="Lecointre G."/>
            <person name="Bobe J."/>
            <person name="Postlethwait J.H."/>
            <person name="Berthelot C."/>
            <person name="Roest Crollius H."/>
            <person name="Guiguen Y."/>
        </authorList>
    </citation>
    <scope>NUCLEOTIDE SEQUENCE</scope>
    <source>
        <strain evidence="7">Concon-B</strain>
    </source>
</reference>
<keyword evidence="8" id="KW-1185">Reference proteome</keyword>
<dbReference type="SMART" id="SM00093">
    <property type="entry name" value="SERPIN"/>
    <property type="match status" value="1"/>
</dbReference>
<accession>A0A9Q1I3L2</accession>
<sequence>MDSLSSANTTFALDLFRTLSETSASGNVFFSPLSISSALAMVYLGAKGNTADQLAKVLRFSETMDVHSDFQALCSGVNKPAASYLLKIANRLCGEKTFNFLPKFLENTQKFYSADLMPLDFIGAAEESRKQINQWVEEQTESKIKDLLIPGTVSAMTRLVLVNAIYFKGSWMHRFDGNRTREMSFKISLTKSKPVQMMYQKDKYPYNYIRKYGLQIVELPYQEDELSMFILLPKSSIFGSTLKKLEKELTLEKIDRWTDRNNMERGTDIKVRLPRFKLEENYELNAPLERLGMRDVFDGARADLTGMNGEGGLFLSGVVHKSFVEVNEEGTEAAVANADYISYGLFDSPNKNFTADHPFLFFIRHNQSRSILFLGKFSSP</sequence>
<dbReference type="PROSITE" id="PS00284">
    <property type="entry name" value="SERPIN"/>
    <property type="match status" value="1"/>
</dbReference>
<comment type="caution">
    <text evidence="7">The sequence shown here is derived from an EMBL/GenBank/DDBJ whole genome shotgun (WGS) entry which is preliminary data.</text>
</comment>
<evidence type="ECO:0000256" key="5">
    <source>
        <dbReference type="ARBA" id="ARBA00022900"/>
    </source>
</evidence>
<dbReference type="InterPro" id="IPR036186">
    <property type="entry name" value="Serpin_sf"/>
</dbReference>
<feature type="domain" description="Serpin" evidence="6">
    <location>
        <begin position="13"/>
        <end position="380"/>
    </location>
</feature>